<accession>A0A2Z5YAE9</accession>
<evidence type="ECO:0000313" key="2">
    <source>
        <dbReference type="Proteomes" id="UP000257451"/>
    </source>
</evidence>
<evidence type="ECO:0000313" key="1">
    <source>
        <dbReference type="EMBL" id="RFZ44182.1"/>
    </source>
</evidence>
<sequence length="234" mass="23972" precursor="true">MKTWKKNLHLPFQGTDRLARSLSAALGVVSLVCLSGVLSACAERGGSGSPGLHPDPARPVPGVVATQPEQIPPHTIGCAPSLTGEGRATTAAAADQDAPRVTLSVPDGWTARGGSGDTALSLTGPDGMAATVTITATDALPERAFQEYTAHLGGSMRRLNFAVAGAPFCGYSSELLTGTLQGPSGAIQFADRITHIWTNTKMYLVAVHLEGPAGVAGFTAAKSALMQNFAVLIP</sequence>
<comment type="caution">
    <text evidence="1">The sequence shown here is derived from an EMBL/GenBank/DDBJ whole genome shotgun (WGS) entry which is preliminary data.</text>
</comment>
<dbReference type="EMBL" id="PEDF01000044">
    <property type="protein sequence ID" value="RFZ44182.1"/>
    <property type="molecule type" value="Genomic_DNA"/>
</dbReference>
<dbReference type="AlphaFoldDB" id="A0A2Z5YAE9"/>
<dbReference type="Proteomes" id="UP000257451">
    <property type="component" value="Unassembled WGS sequence"/>
</dbReference>
<protein>
    <submittedName>
        <fullName evidence="1">Uncharacterized protein</fullName>
    </submittedName>
</protein>
<reference evidence="1 2" key="1">
    <citation type="journal article" date="2018" name="Sci. Rep.">
        <title>Extensive genomic diversity among Mycobacterium marinum strains revealed by whole genome sequencing.</title>
        <authorList>
            <person name="Das S."/>
            <person name="Pettersson B.M."/>
            <person name="Behra P.R."/>
            <person name="Mallick A."/>
            <person name="Cheramie M."/>
            <person name="Ramesh M."/>
            <person name="Shirreff L."/>
            <person name="DuCote T."/>
            <person name="Dasgupta S."/>
            <person name="Ennis D.G."/>
            <person name="Kirsebom L.A."/>
        </authorList>
    </citation>
    <scope>NUCLEOTIDE SEQUENCE [LARGE SCALE GENOMIC DNA]</scope>
    <source>
        <strain evidence="1 2">Davis1</strain>
    </source>
</reference>
<organism evidence="1 2">
    <name type="scientific">Mycobacterium marinum</name>
    <dbReference type="NCBI Taxonomy" id="1781"/>
    <lineage>
        <taxon>Bacteria</taxon>
        <taxon>Bacillati</taxon>
        <taxon>Actinomycetota</taxon>
        <taxon>Actinomycetes</taxon>
        <taxon>Mycobacteriales</taxon>
        <taxon>Mycobacteriaceae</taxon>
        <taxon>Mycobacterium</taxon>
        <taxon>Mycobacterium ulcerans group</taxon>
    </lineage>
</organism>
<name>A0A2Z5YAE9_MYCMR</name>
<gene>
    <name evidence="1" type="ORF">DAVIS_01664</name>
</gene>
<proteinExistence type="predicted"/>